<evidence type="ECO:0000256" key="7">
    <source>
        <dbReference type="ARBA" id="ARBA00023130"/>
    </source>
</evidence>
<evidence type="ECO:0000256" key="9">
    <source>
        <dbReference type="ARBA" id="ARBA00023139"/>
    </source>
</evidence>
<evidence type="ECO:0000256" key="1">
    <source>
        <dbReference type="ARBA" id="ARBA00004251"/>
    </source>
</evidence>
<dbReference type="SMR" id="E7BLJ9"/>
<evidence type="ECO:0000256" key="8">
    <source>
        <dbReference type="ARBA" id="ARBA00023136"/>
    </source>
</evidence>
<dbReference type="Gene3D" id="2.60.40.10">
    <property type="entry name" value="Immunoglobulins"/>
    <property type="match status" value="1"/>
</dbReference>
<keyword evidence="4 16" id="KW-0732">Signal</keyword>
<organism evidence="18">
    <name type="scientific">Siniperca chuatsi</name>
    <name type="common">Mandarin fish</name>
    <dbReference type="NCBI Taxonomy" id="119488"/>
    <lineage>
        <taxon>Eukaryota</taxon>
        <taxon>Metazoa</taxon>
        <taxon>Chordata</taxon>
        <taxon>Craniata</taxon>
        <taxon>Vertebrata</taxon>
        <taxon>Euteleostomi</taxon>
        <taxon>Actinopterygii</taxon>
        <taxon>Neopterygii</taxon>
        <taxon>Teleostei</taxon>
        <taxon>Neoteleostei</taxon>
        <taxon>Acanthomorphata</taxon>
        <taxon>Eupercaria</taxon>
        <taxon>Centrarchiformes</taxon>
        <taxon>Centrarchoidei</taxon>
        <taxon>Sinipercidae</taxon>
        <taxon>Siniperca</taxon>
    </lineage>
</organism>
<feature type="compositionally biased region" description="Polar residues" evidence="14">
    <location>
        <begin position="208"/>
        <end position="221"/>
    </location>
</feature>
<dbReference type="OrthoDB" id="9906515at2759"/>
<reference evidence="18" key="1">
    <citation type="journal article" date="2013" name="J. Fish Biol.">
        <title>Characterization and expression of Cd8 molecules in mandarin fish Siniperca chuatsi.</title>
        <authorList>
            <person name="Guo Z."/>
            <person name="Wang G.L."/>
            <person name="Fu J.P."/>
            <person name="Nie P."/>
        </authorList>
    </citation>
    <scope>NUCLEOTIDE SEQUENCE</scope>
</reference>
<keyword evidence="2" id="KW-1003">Cell membrane</keyword>
<evidence type="ECO:0000256" key="5">
    <source>
        <dbReference type="ARBA" id="ARBA00022859"/>
    </source>
</evidence>
<keyword evidence="12" id="KW-0449">Lipoprotein</keyword>
<evidence type="ECO:0000256" key="12">
    <source>
        <dbReference type="ARBA" id="ARBA00023288"/>
    </source>
</evidence>
<keyword evidence="8 15" id="KW-0472">Membrane</keyword>
<feature type="signal peptide" evidence="16">
    <location>
        <begin position="1"/>
        <end position="21"/>
    </location>
</feature>
<dbReference type="GO" id="GO:0002250">
    <property type="term" value="P:adaptive immune response"/>
    <property type="evidence" value="ECO:0007669"/>
    <property type="project" value="UniProtKB-KW"/>
</dbReference>
<keyword evidence="6 15" id="KW-1133">Transmembrane helix</keyword>
<evidence type="ECO:0000256" key="2">
    <source>
        <dbReference type="ARBA" id="ARBA00022475"/>
    </source>
</evidence>
<keyword evidence="3 15" id="KW-0812">Transmembrane</keyword>
<evidence type="ECO:0000256" key="13">
    <source>
        <dbReference type="ARBA" id="ARBA00023319"/>
    </source>
</evidence>
<dbReference type="PANTHER" id="PTHR10441:SF2">
    <property type="entry name" value="T-CELL SURFACE GLYCOPROTEIN CD8 ALPHA CHAIN"/>
    <property type="match status" value="1"/>
</dbReference>
<dbReference type="PANTHER" id="PTHR10441">
    <property type="entry name" value="CD8 ALPHA CHAIN"/>
    <property type="match status" value="1"/>
</dbReference>
<dbReference type="GeneID" id="122886756"/>
<dbReference type="InterPro" id="IPR013783">
    <property type="entry name" value="Ig-like_fold"/>
</dbReference>
<keyword evidence="7" id="KW-1064">Adaptive immunity</keyword>
<sequence>MDQKWILVILVFYQKMTPGAGVNVTAKEGAQVEISCQPRETGSMVVWFRVLDQSGMEFIASFSNNGIRKSPTTSLSLIFSEAKIGQHILTLQSFDKARDSGVYGCASLYKGIELKFGQVTRLDGEKVATGAPLPITTQTPCTTTTPCVCNNNNNKGETSFSMFCTPIILVPLAGGCGLLLLLLIITSLYCNHIRTRRCPHHYKRKPRTTASGTQMKTNRHI</sequence>
<dbReference type="InterPro" id="IPR007110">
    <property type="entry name" value="Ig-like_dom"/>
</dbReference>
<dbReference type="SUPFAM" id="SSF48726">
    <property type="entry name" value="Immunoglobulin"/>
    <property type="match status" value="1"/>
</dbReference>
<dbReference type="InterPro" id="IPR015468">
    <property type="entry name" value="CD8_asu"/>
</dbReference>
<dbReference type="RefSeq" id="XP_044075258.1">
    <property type="nucleotide sequence ID" value="XM_044219323.1"/>
</dbReference>
<dbReference type="GO" id="GO:0005886">
    <property type="term" value="C:plasma membrane"/>
    <property type="evidence" value="ECO:0007669"/>
    <property type="project" value="UniProtKB-SubCell"/>
</dbReference>
<comment type="subcellular location">
    <subcellularLocation>
        <location evidence="1">Cell membrane</location>
        <topology evidence="1">Single-pass type I membrane protein</topology>
    </subcellularLocation>
</comment>
<evidence type="ECO:0000256" key="3">
    <source>
        <dbReference type="ARBA" id="ARBA00022692"/>
    </source>
</evidence>
<keyword evidence="13" id="KW-0393">Immunoglobulin domain</keyword>
<name>E7BLJ9_SINCH</name>
<dbReference type="AlphaFoldDB" id="E7BLJ9"/>
<feature type="transmembrane region" description="Helical" evidence="15">
    <location>
        <begin position="168"/>
        <end position="190"/>
    </location>
</feature>
<evidence type="ECO:0000256" key="6">
    <source>
        <dbReference type="ARBA" id="ARBA00022989"/>
    </source>
</evidence>
<dbReference type="PROSITE" id="PS50835">
    <property type="entry name" value="IG_LIKE"/>
    <property type="match status" value="1"/>
</dbReference>
<evidence type="ECO:0000256" key="14">
    <source>
        <dbReference type="SAM" id="MobiDB-lite"/>
    </source>
</evidence>
<dbReference type="CTD" id="925"/>
<dbReference type="InterPro" id="IPR036179">
    <property type="entry name" value="Ig-like_dom_sf"/>
</dbReference>
<protein>
    <submittedName>
        <fullName evidence="18">CD8 alpha chain</fullName>
    </submittedName>
</protein>
<dbReference type="EMBL" id="GQ863494">
    <property type="protein sequence ID" value="ADK56159.1"/>
    <property type="molecule type" value="mRNA"/>
</dbReference>
<evidence type="ECO:0000256" key="15">
    <source>
        <dbReference type="SAM" id="Phobius"/>
    </source>
</evidence>
<evidence type="ECO:0000256" key="4">
    <source>
        <dbReference type="ARBA" id="ARBA00022729"/>
    </source>
</evidence>
<keyword evidence="5" id="KW-0391">Immunity</keyword>
<keyword evidence="11" id="KW-0325">Glycoprotein</keyword>
<accession>E7BLJ9</accession>
<dbReference type="CDD" id="cd00099">
    <property type="entry name" value="IgV"/>
    <property type="match status" value="1"/>
</dbReference>
<keyword evidence="9" id="KW-0564">Palmitate</keyword>
<evidence type="ECO:0000259" key="17">
    <source>
        <dbReference type="PROSITE" id="PS50835"/>
    </source>
</evidence>
<evidence type="ECO:0000256" key="10">
    <source>
        <dbReference type="ARBA" id="ARBA00023157"/>
    </source>
</evidence>
<evidence type="ECO:0000256" key="16">
    <source>
        <dbReference type="SAM" id="SignalP"/>
    </source>
</evidence>
<feature type="domain" description="Ig-like" evidence="17">
    <location>
        <begin position="18"/>
        <end position="105"/>
    </location>
</feature>
<proteinExistence type="evidence at transcript level"/>
<evidence type="ECO:0000313" key="18">
    <source>
        <dbReference type="EMBL" id="ADK56159.1"/>
    </source>
</evidence>
<feature type="region of interest" description="Disordered" evidence="14">
    <location>
        <begin position="202"/>
        <end position="221"/>
    </location>
</feature>
<dbReference type="KEGG" id="schu:122886756"/>
<evidence type="ECO:0000256" key="11">
    <source>
        <dbReference type="ARBA" id="ARBA00023180"/>
    </source>
</evidence>
<feature type="chain" id="PRO_5003217342" evidence="16">
    <location>
        <begin position="22"/>
        <end position="221"/>
    </location>
</feature>
<keyword evidence="10" id="KW-1015">Disulfide bond</keyword>